<dbReference type="AlphaFoldDB" id="A0AAN0RTL8"/>
<dbReference type="Pfam" id="PF13460">
    <property type="entry name" value="NAD_binding_10"/>
    <property type="match status" value="1"/>
</dbReference>
<reference evidence="2 3" key="1">
    <citation type="submission" date="2014-05" db="EMBL/GenBank/DDBJ databases">
        <authorList>
            <person name="Bishop-Lilly K.A."/>
            <person name="Broomall S.M."/>
            <person name="Chain P.S."/>
            <person name="Chertkov O."/>
            <person name="Coyne S.R."/>
            <person name="Daligault H.E."/>
            <person name="Davenport K.W."/>
            <person name="Erkkila T."/>
            <person name="Frey K.G."/>
            <person name="Gibbons H.S."/>
            <person name="Gu W."/>
            <person name="Jaissle J."/>
            <person name="Johnson S.L."/>
            <person name="Koroleva G.I."/>
            <person name="Ladner J.T."/>
            <person name="Lo C.-C."/>
            <person name="Minogue T.D."/>
            <person name="Munk C."/>
            <person name="Palacios G.F."/>
            <person name="Redden C.L."/>
            <person name="Rosenzweig C.N."/>
            <person name="Scholz M.B."/>
            <person name="Teshima H."/>
            <person name="Xu Y."/>
        </authorList>
    </citation>
    <scope>NUCLEOTIDE SEQUENCE [LARGE SCALE GENOMIC DNA]</scope>
    <source>
        <strain evidence="2 3">DDS 22E-1</strain>
    </source>
</reference>
<dbReference type="KEGG" id="bcen:DM39_1975"/>
<dbReference type="SUPFAM" id="SSF51735">
    <property type="entry name" value="NAD(P)-binding Rossmann-fold domains"/>
    <property type="match status" value="1"/>
</dbReference>
<keyword evidence="2" id="KW-0560">Oxidoreductase</keyword>
<accession>A0AAN0RTL8</accession>
<dbReference type="InterPro" id="IPR052718">
    <property type="entry name" value="NmrA-type_oxidoreductase"/>
</dbReference>
<dbReference type="InterPro" id="IPR036291">
    <property type="entry name" value="NAD(P)-bd_dom_sf"/>
</dbReference>
<evidence type="ECO:0000313" key="3">
    <source>
        <dbReference type="Proteomes" id="UP000029413"/>
    </source>
</evidence>
<evidence type="ECO:0000259" key="1">
    <source>
        <dbReference type="Pfam" id="PF13460"/>
    </source>
</evidence>
<sequence>MYAITGATGHLGRKVIASLNGRIPASGIVAVARSAARATDLGVAVREADYADIAALEIAFAGIEKLLLISSSSLDARQAEHANVIAAAKKAGVQHIVYTSLLHAQSWTVDFKDDHLQTEKWIVESGLNYTMLRNGWYWENNTMRLPAAVHFGSLIGSAGDARISWASRQDFADAAAAVLTGTGHDGKTYELAGDIAYTFEELAAEAERQSGRSVVYKNFTEADFAAELENVGLPKPMALMVAEIEARGVSTGVLEDDSGVLSKLIGRPTTTIEQAVSEALQS</sequence>
<evidence type="ECO:0000313" key="2">
    <source>
        <dbReference type="EMBL" id="AIO33508.1"/>
    </source>
</evidence>
<organism evidence="2 3">
    <name type="scientific">Burkholderia cenocepacia</name>
    <dbReference type="NCBI Taxonomy" id="95486"/>
    <lineage>
        <taxon>Bacteria</taxon>
        <taxon>Pseudomonadati</taxon>
        <taxon>Pseudomonadota</taxon>
        <taxon>Betaproteobacteria</taxon>
        <taxon>Burkholderiales</taxon>
        <taxon>Burkholderiaceae</taxon>
        <taxon>Burkholderia</taxon>
        <taxon>Burkholderia cepacia complex</taxon>
    </lineage>
</organism>
<dbReference type="PANTHER" id="PTHR47129">
    <property type="entry name" value="QUINONE OXIDOREDUCTASE 2"/>
    <property type="match status" value="1"/>
</dbReference>
<dbReference type="Gene3D" id="3.90.25.10">
    <property type="entry name" value="UDP-galactose 4-epimerase, domain 1"/>
    <property type="match status" value="1"/>
</dbReference>
<proteinExistence type="predicted"/>
<dbReference type="GO" id="GO:0003955">
    <property type="term" value="F:NAD(P)H dehydrogenase (quinone) activity"/>
    <property type="evidence" value="ECO:0007669"/>
    <property type="project" value="UniProtKB-EC"/>
</dbReference>
<dbReference type="CDD" id="cd05269">
    <property type="entry name" value="TMR_SDR_a"/>
    <property type="match status" value="1"/>
</dbReference>
<keyword evidence="3" id="KW-1185">Reference proteome</keyword>
<protein>
    <submittedName>
        <fullName evidence="2">Quinone oxidoreductase 2</fullName>
        <ecNumber evidence="2">1.6.5.2</ecNumber>
    </submittedName>
</protein>
<feature type="domain" description="NAD(P)-binding" evidence="1">
    <location>
        <begin position="6"/>
        <end position="180"/>
    </location>
</feature>
<dbReference type="EMBL" id="CP007783">
    <property type="protein sequence ID" value="AIO33508.1"/>
    <property type="molecule type" value="Genomic_DNA"/>
</dbReference>
<dbReference type="PANTHER" id="PTHR47129:SF1">
    <property type="entry name" value="NMRA-LIKE DOMAIN-CONTAINING PROTEIN"/>
    <property type="match status" value="1"/>
</dbReference>
<dbReference type="Gene3D" id="3.40.50.720">
    <property type="entry name" value="NAD(P)-binding Rossmann-like Domain"/>
    <property type="match status" value="1"/>
</dbReference>
<dbReference type="EC" id="1.6.5.2" evidence="2"/>
<name>A0AAN0RTL8_9BURK</name>
<dbReference type="InterPro" id="IPR016040">
    <property type="entry name" value="NAD(P)-bd_dom"/>
</dbReference>
<gene>
    <name evidence="2" type="primary">qorB</name>
    <name evidence="2" type="ORF">DM39_1975</name>
</gene>
<dbReference type="Proteomes" id="UP000029413">
    <property type="component" value="Chromosome 1"/>
</dbReference>